<evidence type="ECO:0000256" key="3">
    <source>
        <dbReference type="SAM" id="MobiDB-lite"/>
    </source>
</evidence>
<name>A0AAQ3WKE3_PASNO</name>
<keyword evidence="1" id="KW-0479">Metal-binding</keyword>
<feature type="transmembrane region" description="Helical" evidence="4">
    <location>
        <begin position="35"/>
        <end position="56"/>
    </location>
</feature>
<dbReference type="EMBL" id="CP144747">
    <property type="protein sequence ID" value="WVZ64917.1"/>
    <property type="molecule type" value="Genomic_DNA"/>
</dbReference>
<keyword evidence="2" id="KW-0175">Coiled coil</keyword>
<proteinExistence type="predicted"/>
<keyword evidence="4" id="KW-1133">Transmembrane helix</keyword>
<accession>A0AAQ3WKE3</accession>
<evidence type="ECO:0000259" key="5">
    <source>
        <dbReference type="PROSITE" id="PS50089"/>
    </source>
</evidence>
<evidence type="ECO:0000256" key="2">
    <source>
        <dbReference type="SAM" id="Coils"/>
    </source>
</evidence>
<dbReference type="Proteomes" id="UP001341281">
    <property type="component" value="Chromosome 03"/>
</dbReference>
<evidence type="ECO:0000313" key="6">
    <source>
        <dbReference type="EMBL" id="WVZ64917.1"/>
    </source>
</evidence>
<dbReference type="PANTHER" id="PTHR46859:SF1">
    <property type="entry name" value="TRANSMEMBRANE FRAGILE-X-F-ASSOCIATED PROTEIN"/>
    <property type="match status" value="1"/>
</dbReference>
<feature type="compositionally biased region" description="Low complexity" evidence="3">
    <location>
        <begin position="9"/>
        <end position="26"/>
    </location>
</feature>
<dbReference type="InterPro" id="IPR019396">
    <property type="entry name" value="TM_Fragile-X-F-assoc"/>
</dbReference>
<sequence length="494" mass="55428">MARGATDDAAGSSAAAQPGSGAGAAPPTWQRVRRAGLGAAAHALLLCFTALLALKLDNVLSLSWWVLFIPLWLFHAVAARCRFSLPAPSTTESCQWVPCHSVVATPLLVAFELLLCVYLEGLNGHGEPFIDLKLVFLPLLALEIITLVDNFSVTIIYRKFFNVANIILSEYKNMWCSDSGQSFFHLMCGALMPGHGETITDEAIWERLPYFWVAISMVFLLAATSLMLLKLCGDAVTLGWWDLFINFGISECFAFLVCTKWSNPMDIGGPILIIPIIVFQVLLCMRLEGTPSNARFIPIRAIFLPIILLQMAAVSFAVWRFFNRLLIKLQDRTIQGHVYVSSKVDELFMMIQYGSRLLHWWSIDEDSKEEQAHLCYANNIGYSTFCSYPPEVVKKMPKKVLVNEVQRLQLALEEQTEMANHSKQQCDRLKNDRIFCRVCFERDICVVLLPCRHHVLCEPCSNKCHSCPICRLTIESRLSVYDALMSANASCDAV</sequence>
<gene>
    <name evidence="6" type="ORF">U9M48_014364</name>
</gene>
<dbReference type="PANTHER" id="PTHR46859">
    <property type="entry name" value="TRANSMEMBRANE FRAGILE-X-F-ASSOCIATED PROTEIN"/>
    <property type="match status" value="1"/>
</dbReference>
<dbReference type="AlphaFoldDB" id="A0AAQ3WKE3"/>
<dbReference type="InterPro" id="IPR001841">
    <property type="entry name" value="Znf_RING"/>
</dbReference>
<dbReference type="InterPro" id="IPR013083">
    <property type="entry name" value="Znf_RING/FYVE/PHD"/>
</dbReference>
<feature type="transmembrane region" description="Helical" evidence="4">
    <location>
        <begin position="271"/>
        <end position="289"/>
    </location>
</feature>
<evidence type="ECO:0000256" key="1">
    <source>
        <dbReference type="PROSITE-ProRule" id="PRU00175"/>
    </source>
</evidence>
<dbReference type="Pfam" id="PF13920">
    <property type="entry name" value="zf-C3HC4_3"/>
    <property type="match status" value="1"/>
</dbReference>
<dbReference type="SUPFAM" id="SSF57850">
    <property type="entry name" value="RING/U-box"/>
    <property type="match status" value="1"/>
</dbReference>
<keyword evidence="1" id="KW-0862">Zinc</keyword>
<feature type="domain" description="RING-type" evidence="5">
    <location>
        <begin position="436"/>
        <end position="471"/>
    </location>
</feature>
<organism evidence="6 7">
    <name type="scientific">Paspalum notatum var. saurae</name>
    <dbReference type="NCBI Taxonomy" id="547442"/>
    <lineage>
        <taxon>Eukaryota</taxon>
        <taxon>Viridiplantae</taxon>
        <taxon>Streptophyta</taxon>
        <taxon>Embryophyta</taxon>
        <taxon>Tracheophyta</taxon>
        <taxon>Spermatophyta</taxon>
        <taxon>Magnoliopsida</taxon>
        <taxon>Liliopsida</taxon>
        <taxon>Poales</taxon>
        <taxon>Poaceae</taxon>
        <taxon>PACMAD clade</taxon>
        <taxon>Panicoideae</taxon>
        <taxon>Andropogonodae</taxon>
        <taxon>Paspaleae</taxon>
        <taxon>Paspalinae</taxon>
        <taxon>Paspalum</taxon>
    </lineage>
</organism>
<dbReference type="PROSITE" id="PS50089">
    <property type="entry name" value="ZF_RING_2"/>
    <property type="match status" value="1"/>
</dbReference>
<feature type="region of interest" description="Disordered" evidence="3">
    <location>
        <begin position="1"/>
        <end position="26"/>
    </location>
</feature>
<feature type="coiled-coil region" evidence="2">
    <location>
        <begin position="398"/>
        <end position="432"/>
    </location>
</feature>
<dbReference type="CDD" id="cd16649">
    <property type="entry name" value="mRING-HC-C3HC5_CGRF1-like"/>
    <property type="match status" value="1"/>
</dbReference>
<reference evidence="6 7" key="1">
    <citation type="submission" date="2024-02" db="EMBL/GenBank/DDBJ databases">
        <title>High-quality chromosome-scale genome assembly of Pensacola bahiagrass (Paspalum notatum Flugge var. saurae).</title>
        <authorList>
            <person name="Vega J.M."/>
            <person name="Podio M."/>
            <person name="Orjuela J."/>
            <person name="Siena L.A."/>
            <person name="Pessino S.C."/>
            <person name="Combes M.C."/>
            <person name="Mariac C."/>
            <person name="Albertini E."/>
            <person name="Pupilli F."/>
            <person name="Ortiz J.P.A."/>
            <person name="Leblanc O."/>
        </authorList>
    </citation>
    <scope>NUCLEOTIDE SEQUENCE [LARGE SCALE GENOMIC DNA]</scope>
    <source>
        <strain evidence="6">R1</strain>
        <tissue evidence="6">Leaf</tissue>
    </source>
</reference>
<keyword evidence="1" id="KW-0863">Zinc-finger</keyword>
<dbReference type="Pfam" id="PF10269">
    <property type="entry name" value="Tmemb_185A"/>
    <property type="match status" value="2"/>
</dbReference>
<keyword evidence="4" id="KW-0812">Transmembrane</keyword>
<keyword evidence="4" id="KW-0472">Membrane</keyword>
<evidence type="ECO:0000313" key="7">
    <source>
        <dbReference type="Proteomes" id="UP001341281"/>
    </source>
</evidence>
<feature type="transmembrane region" description="Helical" evidence="4">
    <location>
        <begin position="62"/>
        <end position="81"/>
    </location>
</feature>
<feature type="transmembrane region" description="Helical" evidence="4">
    <location>
        <begin position="210"/>
        <end position="228"/>
    </location>
</feature>
<feature type="transmembrane region" description="Helical" evidence="4">
    <location>
        <begin position="134"/>
        <end position="157"/>
    </location>
</feature>
<protein>
    <recommendedName>
        <fullName evidence="5">RING-type domain-containing protein</fullName>
    </recommendedName>
</protein>
<dbReference type="Gene3D" id="3.30.40.10">
    <property type="entry name" value="Zinc/RING finger domain, C3HC4 (zinc finger)"/>
    <property type="match status" value="1"/>
</dbReference>
<evidence type="ECO:0000256" key="4">
    <source>
        <dbReference type="SAM" id="Phobius"/>
    </source>
</evidence>
<feature type="transmembrane region" description="Helical" evidence="4">
    <location>
        <begin position="301"/>
        <end position="322"/>
    </location>
</feature>
<feature type="transmembrane region" description="Helical" evidence="4">
    <location>
        <begin position="102"/>
        <end position="122"/>
    </location>
</feature>
<dbReference type="GO" id="GO:0008270">
    <property type="term" value="F:zinc ion binding"/>
    <property type="evidence" value="ECO:0007669"/>
    <property type="project" value="UniProtKB-KW"/>
</dbReference>
<keyword evidence="7" id="KW-1185">Reference proteome</keyword>